<dbReference type="GO" id="GO:0005484">
    <property type="term" value="F:SNAP receptor activity"/>
    <property type="evidence" value="ECO:0007669"/>
    <property type="project" value="TreeGrafter"/>
</dbReference>
<feature type="compositionally biased region" description="Basic and acidic residues" evidence="10">
    <location>
        <begin position="108"/>
        <end position="118"/>
    </location>
</feature>
<keyword evidence="9 11" id="KW-0472">Membrane</keyword>
<feature type="compositionally biased region" description="Acidic residues" evidence="10">
    <location>
        <begin position="91"/>
        <end position="107"/>
    </location>
</feature>
<proteinExistence type="inferred from homology"/>
<dbReference type="GO" id="GO:0006890">
    <property type="term" value="P:retrograde vesicle-mediated transport, Golgi to endoplasmic reticulum"/>
    <property type="evidence" value="ECO:0007669"/>
    <property type="project" value="TreeGrafter"/>
</dbReference>
<keyword evidence="7" id="KW-0653">Protein transport</keyword>
<dbReference type="GO" id="GO:0031201">
    <property type="term" value="C:SNARE complex"/>
    <property type="evidence" value="ECO:0007669"/>
    <property type="project" value="TreeGrafter"/>
</dbReference>
<evidence type="ECO:0000256" key="1">
    <source>
        <dbReference type="ARBA" id="ARBA00004163"/>
    </source>
</evidence>
<evidence type="ECO:0000256" key="2">
    <source>
        <dbReference type="ARBA" id="ARBA00007891"/>
    </source>
</evidence>
<keyword evidence="6" id="KW-0931">ER-Golgi transport</keyword>
<evidence type="ECO:0000256" key="7">
    <source>
        <dbReference type="ARBA" id="ARBA00022927"/>
    </source>
</evidence>
<feature type="transmembrane region" description="Helical" evidence="11">
    <location>
        <begin position="272"/>
        <end position="290"/>
    </location>
</feature>
<comment type="subcellular location">
    <subcellularLocation>
        <location evidence="1">Endoplasmic reticulum membrane</location>
        <topology evidence="1">Single-pass type IV membrane protein</topology>
    </subcellularLocation>
</comment>
<evidence type="ECO:0000256" key="9">
    <source>
        <dbReference type="ARBA" id="ARBA00023136"/>
    </source>
</evidence>
<sequence>MASPVALGRLLSRVDNSLSDPRVQRSQYERNRVAANIEHARALLLTLEKQTSTIRIQSQKQAAETDLQAKRDWIKTLNTRLREISTTSHEDDSEEDETFDDDEDDSNEEHSRHQEDILNKYAPAVQSEAGLETGGSSTPPQDPALDAIQQQIQQKVQQELRSRKQQPNLKSTDNKSAASTTAREQLFSGRPQQQSQTHNSQPDLSKTETLMSHNRTEQETLTQGLLGLARALKESSQSFGASLESEKDVLKRAEGGLDKNAQGARVVGRIKLYAFIFGLWVACFLLVFVGPKLRF</sequence>
<dbReference type="GO" id="GO:0005789">
    <property type="term" value="C:endoplasmic reticulum membrane"/>
    <property type="evidence" value="ECO:0007669"/>
    <property type="project" value="UniProtKB-SubCell"/>
</dbReference>
<dbReference type="PANTHER" id="PTHR13050:SF7">
    <property type="entry name" value="VESICLE TRANSPORT PROTEIN USE1"/>
    <property type="match status" value="1"/>
</dbReference>
<gene>
    <name evidence="12" type="ORF">Slin15195_G001880</name>
</gene>
<reference evidence="12" key="1">
    <citation type="submission" date="2022-06" db="EMBL/GenBank/DDBJ databases">
        <title>Complete genome sequences of two strains of the flax pathogen Septoria linicola.</title>
        <authorList>
            <person name="Lapalu N."/>
            <person name="Simon A."/>
            <person name="Demenou B."/>
            <person name="Paumier D."/>
            <person name="Guillot M.-P."/>
            <person name="Gout L."/>
            <person name="Valade R."/>
        </authorList>
    </citation>
    <scope>NUCLEOTIDE SEQUENCE</scope>
    <source>
        <strain evidence="12">SE15195</strain>
    </source>
</reference>
<evidence type="ECO:0000256" key="11">
    <source>
        <dbReference type="SAM" id="Phobius"/>
    </source>
</evidence>
<keyword evidence="8 11" id="KW-1133">Transmembrane helix</keyword>
<evidence type="ECO:0000256" key="3">
    <source>
        <dbReference type="ARBA" id="ARBA00022448"/>
    </source>
</evidence>
<dbReference type="GO" id="GO:0015031">
    <property type="term" value="P:protein transport"/>
    <property type="evidence" value="ECO:0007669"/>
    <property type="project" value="UniProtKB-KW"/>
</dbReference>
<evidence type="ECO:0000256" key="8">
    <source>
        <dbReference type="ARBA" id="ARBA00022989"/>
    </source>
</evidence>
<name>A0A9Q9AG16_9PEZI</name>
<dbReference type="Proteomes" id="UP001056384">
    <property type="component" value="Chromosome 1"/>
</dbReference>
<keyword evidence="13" id="KW-1185">Reference proteome</keyword>
<dbReference type="EMBL" id="CP099418">
    <property type="protein sequence ID" value="USW46869.1"/>
    <property type="molecule type" value="Genomic_DNA"/>
</dbReference>
<accession>A0A9Q9AG16</accession>
<dbReference type="AlphaFoldDB" id="A0A9Q9AG16"/>
<organism evidence="12 13">
    <name type="scientific">Septoria linicola</name>
    <dbReference type="NCBI Taxonomy" id="215465"/>
    <lineage>
        <taxon>Eukaryota</taxon>
        <taxon>Fungi</taxon>
        <taxon>Dikarya</taxon>
        <taxon>Ascomycota</taxon>
        <taxon>Pezizomycotina</taxon>
        <taxon>Dothideomycetes</taxon>
        <taxon>Dothideomycetidae</taxon>
        <taxon>Mycosphaerellales</taxon>
        <taxon>Mycosphaerellaceae</taxon>
        <taxon>Septoria</taxon>
    </lineage>
</organism>
<evidence type="ECO:0000256" key="10">
    <source>
        <dbReference type="SAM" id="MobiDB-lite"/>
    </source>
</evidence>
<evidence type="ECO:0000256" key="5">
    <source>
        <dbReference type="ARBA" id="ARBA00022824"/>
    </source>
</evidence>
<comment type="similarity">
    <text evidence="2">Belongs to the USE1 family.</text>
</comment>
<dbReference type="PANTHER" id="PTHR13050">
    <property type="entry name" value="USE1-LIKE PROTEIN"/>
    <property type="match status" value="1"/>
</dbReference>
<feature type="compositionally biased region" description="Polar residues" evidence="10">
    <location>
        <begin position="190"/>
        <end position="204"/>
    </location>
</feature>
<keyword evidence="3" id="KW-0813">Transport</keyword>
<feature type="compositionally biased region" description="Polar residues" evidence="10">
    <location>
        <begin position="165"/>
        <end position="183"/>
    </location>
</feature>
<evidence type="ECO:0000313" key="13">
    <source>
        <dbReference type="Proteomes" id="UP001056384"/>
    </source>
</evidence>
<dbReference type="InterPro" id="IPR019150">
    <property type="entry name" value="Vesicle_transport_protein_Use1"/>
</dbReference>
<protein>
    <submittedName>
        <fullName evidence="12">Vesicle transport protein, Use1</fullName>
    </submittedName>
</protein>
<evidence type="ECO:0000256" key="4">
    <source>
        <dbReference type="ARBA" id="ARBA00022692"/>
    </source>
</evidence>
<feature type="region of interest" description="Disordered" evidence="10">
    <location>
        <begin position="150"/>
        <end position="204"/>
    </location>
</feature>
<keyword evidence="5" id="KW-0256">Endoplasmic reticulum</keyword>
<evidence type="ECO:0000313" key="12">
    <source>
        <dbReference type="EMBL" id="USW46869.1"/>
    </source>
</evidence>
<evidence type="ECO:0000256" key="6">
    <source>
        <dbReference type="ARBA" id="ARBA00022892"/>
    </source>
</evidence>
<keyword evidence="4 11" id="KW-0812">Transmembrane</keyword>
<dbReference type="Pfam" id="PF09753">
    <property type="entry name" value="Use1"/>
    <property type="match status" value="1"/>
</dbReference>
<feature type="region of interest" description="Disordered" evidence="10">
    <location>
        <begin position="84"/>
        <end position="119"/>
    </location>
</feature>